<feature type="transmembrane region" description="Helical" evidence="1">
    <location>
        <begin position="184"/>
        <end position="203"/>
    </location>
</feature>
<proteinExistence type="predicted"/>
<dbReference type="EMBL" id="MDKE01000044">
    <property type="protein sequence ID" value="OIN06608.1"/>
    <property type="molecule type" value="Genomic_DNA"/>
</dbReference>
<dbReference type="GO" id="GO:0042925">
    <property type="term" value="F:benzoate transmembrane transporter activity"/>
    <property type="evidence" value="ECO:0007669"/>
    <property type="project" value="InterPro"/>
</dbReference>
<evidence type="ECO:0000313" key="2">
    <source>
        <dbReference type="EMBL" id="OIN06608.1"/>
    </source>
</evidence>
<dbReference type="PANTHER" id="PTHR30199:SF0">
    <property type="entry name" value="INNER MEMBRANE PROTEIN YDCO"/>
    <property type="match status" value="1"/>
</dbReference>
<feature type="transmembrane region" description="Helical" evidence="1">
    <location>
        <begin position="376"/>
        <end position="398"/>
    </location>
</feature>
<feature type="transmembrane region" description="Helical" evidence="1">
    <location>
        <begin position="136"/>
        <end position="154"/>
    </location>
</feature>
<feature type="transmembrane region" description="Helical" evidence="1">
    <location>
        <begin position="308"/>
        <end position="328"/>
    </location>
</feature>
<dbReference type="InterPro" id="IPR004711">
    <property type="entry name" value="Benzoate_Transporter"/>
</dbReference>
<evidence type="ECO:0000256" key="1">
    <source>
        <dbReference type="SAM" id="Phobius"/>
    </source>
</evidence>
<feature type="transmembrane region" description="Helical" evidence="1">
    <location>
        <begin position="262"/>
        <end position="288"/>
    </location>
</feature>
<name>A0A1J4QAJ7_9GAMM</name>
<feature type="transmembrane region" description="Helical" evidence="1">
    <location>
        <begin position="110"/>
        <end position="129"/>
    </location>
</feature>
<dbReference type="STRING" id="1414654.BFR47_04460"/>
<dbReference type="PANTHER" id="PTHR30199">
    <property type="entry name" value="MFS FAMILY TRANSPORTER, PREDICTED SUBSTRATE BENZOATE"/>
    <property type="match status" value="1"/>
</dbReference>
<dbReference type="Proteomes" id="UP000243073">
    <property type="component" value="Unassembled WGS sequence"/>
</dbReference>
<feature type="transmembrane region" description="Helical" evidence="1">
    <location>
        <begin position="24"/>
        <end position="48"/>
    </location>
</feature>
<keyword evidence="1" id="KW-1133">Transmembrane helix</keyword>
<keyword evidence="1" id="KW-0472">Membrane</keyword>
<sequence>MTAAFFSFLDAVRSIIMNFKDWSASAVTAGFLAVLISYSGPLIIFFQVAQSANVSHEMMVSWVWAISIGAAVSGILLSWWLKVPVVTAWSVPGSALLISMFPDLSLNQAVGAYITAGFIIFLIGISGCFDTLMRAIPKGIACGMMAGILFQFGVGAFQAVESMPALTFMMIAAYLILKRLCPRYCMILVMLVGVALTMGLEGIDLSGLELSLAQPVFIRPEWSWHTTLSLAIPLVLVSITGQFLPGMAILRSSGYRTKARPIIIVTGIMSMVMAVFGGITIVIAAITAALCTGRDAHENADKRYVAGIANGLFYLLGGCFGGSIILLFTALPKEFVAILAGLALIGAITSNVIGAVNDAEHREAAMVTFLATASGMSFWGLGSAFWGVMLGGLTYLVLHKVYRLPAWRAGSRLPESAKTPGGSDPADA</sequence>
<organism evidence="2 3">
    <name type="scientific">Oceanisphaera psychrotolerans</name>
    <dbReference type="NCBI Taxonomy" id="1414654"/>
    <lineage>
        <taxon>Bacteria</taxon>
        <taxon>Pseudomonadati</taxon>
        <taxon>Pseudomonadota</taxon>
        <taxon>Gammaproteobacteria</taxon>
        <taxon>Aeromonadales</taxon>
        <taxon>Aeromonadaceae</taxon>
        <taxon>Oceanisphaera</taxon>
    </lineage>
</organism>
<reference evidence="2 3" key="1">
    <citation type="submission" date="2016-07" db="EMBL/GenBank/DDBJ databases">
        <title>Draft Genome Sequence of Oceanisphaera psychrotolerans, isolated from coastal sediment samples.</title>
        <authorList>
            <person name="Zhuo S."/>
            <person name="Ruan Z."/>
        </authorList>
    </citation>
    <scope>NUCLEOTIDE SEQUENCE [LARGE SCALE GENOMIC DNA]</scope>
    <source>
        <strain evidence="2 3">LAM-WHM-ZC</strain>
    </source>
</reference>
<dbReference type="NCBIfam" id="TIGR00843">
    <property type="entry name" value="benE"/>
    <property type="match status" value="1"/>
</dbReference>
<evidence type="ECO:0000313" key="3">
    <source>
        <dbReference type="Proteomes" id="UP000243073"/>
    </source>
</evidence>
<feature type="transmembrane region" description="Helical" evidence="1">
    <location>
        <begin position="223"/>
        <end position="250"/>
    </location>
</feature>
<protein>
    <submittedName>
        <fullName evidence="2">Benzoate transporter</fullName>
    </submittedName>
</protein>
<keyword evidence="1" id="KW-0812">Transmembrane</keyword>
<keyword evidence="3" id="KW-1185">Reference proteome</keyword>
<dbReference type="OrthoDB" id="9792424at2"/>
<gene>
    <name evidence="2" type="ORF">BFR47_04460</name>
</gene>
<comment type="caution">
    <text evidence="2">The sequence shown here is derived from an EMBL/GenBank/DDBJ whole genome shotgun (WGS) entry which is preliminary data.</text>
</comment>
<feature type="transmembrane region" description="Helical" evidence="1">
    <location>
        <begin position="60"/>
        <end position="81"/>
    </location>
</feature>
<dbReference type="AlphaFoldDB" id="A0A1J4QAJ7"/>
<feature type="transmembrane region" description="Helical" evidence="1">
    <location>
        <begin position="335"/>
        <end position="356"/>
    </location>
</feature>
<accession>A0A1J4QAJ7</accession>
<dbReference type="GO" id="GO:0005886">
    <property type="term" value="C:plasma membrane"/>
    <property type="evidence" value="ECO:0007669"/>
    <property type="project" value="TreeGrafter"/>
</dbReference>
<feature type="transmembrane region" description="Helical" evidence="1">
    <location>
        <begin position="160"/>
        <end position="177"/>
    </location>
</feature>
<dbReference type="Pfam" id="PF03594">
    <property type="entry name" value="BenE"/>
    <property type="match status" value="1"/>
</dbReference>